<evidence type="ECO:0000313" key="4">
    <source>
        <dbReference type="EMBL" id="KAK3057452.1"/>
    </source>
</evidence>
<keyword evidence="3" id="KW-0560">Oxidoreductase</keyword>
<evidence type="ECO:0000313" key="5">
    <source>
        <dbReference type="Proteomes" id="UP001271007"/>
    </source>
</evidence>
<dbReference type="PANTHER" id="PTHR24320">
    <property type="entry name" value="RETINOL DEHYDROGENASE"/>
    <property type="match status" value="1"/>
</dbReference>
<comment type="caution">
    <text evidence="4">The sequence shown here is derived from an EMBL/GenBank/DDBJ whole genome shotgun (WGS) entry which is preliminary data.</text>
</comment>
<organism evidence="4 5">
    <name type="scientific">Extremus antarcticus</name>
    <dbReference type="NCBI Taxonomy" id="702011"/>
    <lineage>
        <taxon>Eukaryota</taxon>
        <taxon>Fungi</taxon>
        <taxon>Dikarya</taxon>
        <taxon>Ascomycota</taxon>
        <taxon>Pezizomycotina</taxon>
        <taxon>Dothideomycetes</taxon>
        <taxon>Dothideomycetidae</taxon>
        <taxon>Mycosphaerellales</taxon>
        <taxon>Extremaceae</taxon>
        <taxon>Extremus</taxon>
    </lineage>
</organism>
<dbReference type="Proteomes" id="UP001271007">
    <property type="component" value="Unassembled WGS sequence"/>
</dbReference>
<dbReference type="PROSITE" id="PS00061">
    <property type="entry name" value="ADH_SHORT"/>
    <property type="match status" value="1"/>
</dbReference>
<evidence type="ECO:0000256" key="2">
    <source>
        <dbReference type="ARBA" id="ARBA00022857"/>
    </source>
</evidence>
<comment type="similarity">
    <text evidence="1">Belongs to the short-chain dehydrogenases/reductases (SDR) family.</text>
</comment>
<dbReference type="Gene3D" id="3.40.50.720">
    <property type="entry name" value="NAD(P)-binding Rossmann-like Domain"/>
    <property type="match status" value="1"/>
</dbReference>
<gene>
    <name evidence="4" type="ORF">LTR09_001636</name>
</gene>
<dbReference type="SUPFAM" id="SSF51735">
    <property type="entry name" value="NAD(P)-binding Rossmann-fold domains"/>
    <property type="match status" value="1"/>
</dbReference>
<evidence type="ECO:0000256" key="1">
    <source>
        <dbReference type="ARBA" id="ARBA00006484"/>
    </source>
</evidence>
<sequence length="315" mass="34159">MKYNPSKDIPNLSGKVILVTGGTSGIGKASVLELAKHRPAHIYFTGRNAQAAEEVVREAKLGGKDVVVTFIKCDLSDTRENIRKAFQDQFNSSRLDILIANAGVMAVPEGLSVEGFEIQFSCNYVGHAIILQLLRPLMVRTAEAHTDAGVRLVVLSSFGHTMHPPGGIEFDKLRTPDAGSKWRRYGQSKLADILLAKSMAKHYPQITSVSLHPGLVKTQLANSVDGSLISGALKLMSWLPLYSSPLEGAYNALWAATAPKAQIANGAYYDPVGKKEAKKGQSGGMADIARDADLADRLWQWTEEELKGLEALSFK</sequence>
<dbReference type="InterPro" id="IPR020904">
    <property type="entry name" value="Sc_DH/Rdtase_CS"/>
</dbReference>
<evidence type="ECO:0000256" key="3">
    <source>
        <dbReference type="ARBA" id="ARBA00023002"/>
    </source>
</evidence>
<protein>
    <recommendedName>
        <fullName evidence="6">Oxidoreductase</fullName>
    </recommendedName>
</protein>
<name>A0AAJ0LW34_9PEZI</name>
<dbReference type="InterPro" id="IPR002347">
    <property type="entry name" value="SDR_fam"/>
</dbReference>
<dbReference type="PANTHER" id="PTHR24320:SF154">
    <property type="entry name" value="OXIDOREDUCTASE, SHORT-CHAIN DEHYDROGENASE_REDUCTASE FAMILY (AFU_ORTHOLOGUE AFUA_2G04560)"/>
    <property type="match status" value="1"/>
</dbReference>
<accession>A0AAJ0LW34</accession>
<dbReference type="GO" id="GO:0016491">
    <property type="term" value="F:oxidoreductase activity"/>
    <property type="evidence" value="ECO:0007669"/>
    <property type="project" value="UniProtKB-KW"/>
</dbReference>
<dbReference type="EMBL" id="JAWDJX010000003">
    <property type="protein sequence ID" value="KAK3057452.1"/>
    <property type="molecule type" value="Genomic_DNA"/>
</dbReference>
<evidence type="ECO:0008006" key="6">
    <source>
        <dbReference type="Google" id="ProtNLM"/>
    </source>
</evidence>
<reference evidence="4" key="1">
    <citation type="submission" date="2023-04" db="EMBL/GenBank/DDBJ databases">
        <title>Black Yeasts Isolated from many extreme environments.</title>
        <authorList>
            <person name="Coleine C."/>
            <person name="Stajich J.E."/>
            <person name="Selbmann L."/>
        </authorList>
    </citation>
    <scope>NUCLEOTIDE SEQUENCE</scope>
    <source>
        <strain evidence="4">CCFEE 5312</strain>
    </source>
</reference>
<dbReference type="InterPro" id="IPR036291">
    <property type="entry name" value="NAD(P)-bd_dom_sf"/>
</dbReference>
<dbReference type="Pfam" id="PF00106">
    <property type="entry name" value="adh_short"/>
    <property type="match status" value="1"/>
</dbReference>
<proteinExistence type="inferred from homology"/>
<keyword evidence="2" id="KW-0521">NADP</keyword>
<dbReference type="PRINTS" id="PR00081">
    <property type="entry name" value="GDHRDH"/>
</dbReference>
<dbReference type="AlphaFoldDB" id="A0AAJ0LW34"/>
<keyword evidence="5" id="KW-1185">Reference proteome</keyword>